<evidence type="ECO:0000256" key="7">
    <source>
        <dbReference type="ARBA" id="ARBA00023136"/>
    </source>
</evidence>
<keyword evidence="5" id="KW-1133">Transmembrane helix</keyword>
<dbReference type="AlphaFoldDB" id="A0A812XUX3"/>
<dbReference type="GO" id="GO:0005886">
    <property type="term" value="C:plasma membrane"/>
    <property type="evidence" value="ECO:0007669"/>
    <property type="project" value="UniProtKB-SubCell"/>
</dbReference>
<evidence type="ECO:0008006" key="10">
    <source>
        <dbReference type="Google" id="ProtNLM"/>
    </source>
</evidence>
<keyword evidence="7" id="KW-0472">Membrane</keyword>
<evidence type="ECO:0000256" key="2">
    <source>
        <dbReference type="ARBA" id="ARBA00022448"/>
    </source>
</evidence>
<dbReference type="EMBL" id="CAJNIZ010046393">
    <property type="protein sequence ID" value="CAE7747305.1"/>
    <property type="molecule type" value="Genomic_DNA"/>
</dbReference>
<evidence type="ECO:0000313" key="9">
    <source>
        <dbReference type="Proteomes" id="UP000649617"/>
    </source>
</evidence>
<dbReference type="GO" id="GO:0005254">
    <property type="term" value="F:chloride channel activity"/>
    <property type="evidence" value="ECO:0007669"/>
    <property type="project" value="InterPro"/>
</dbReference>
<evidence type="ECO:0000256" key="3">
    <source>
        <dbReference type="ARBA" id="ARBA00022475"/>
    </source>
</evidence>
<dbReference type="PANTHER" id="PTHR33281:SF19">
    <property type="entry name" value="VOLTAGE-DEPENDENT ANION CHANNEL-FORMING PROTEIN YNEE"/>
    <property type="match status" value="1"/>
</dbReference>
<gene>
    <name evidence="8" type="ORF">SPIL2461_LOCUS21585</name>
</gene>
<evidence type="ECO:0000256" key="1">
    <source>
        <dbReference type="ARBA" id="ARBA00004651"/>
    </source>
</evidence>
<keyword evidence="6" id="KW-0406">Ion transport</keyword>
<dbReference type="Pfam" id="PF25539">
    <property type="entry name" value="Bestrophin_2"/>
    <property type="match status" value="1"/>
</dbReference>
<dbReference type="Proteomes" id="UP000649617">
    <property type="component" value="Unassembled WGS sequence"/>
</dbReference>
<dbReference type="OrthoDB" id="1368at2759"/>
<keyword evidence="9" id="KW-1185">Reference proteome</keyword>
<keyword evidence="3" id="KW-1003">Cell membrane</keyword>
<protein>
    <recommendedName>
        <fullName evidence="10">Bestrophin homolog</fullName>
    </recommendedName>
</protein>
<proteinExistence type="predicted"/>
<keyword evidence="4" id="KW-0812">Transmembrane</keyword>
<sequence>MHCRHYASCGQPWFVEEMAHMAQYIMESHDVMQTCTGFLATALFMTLSFRMNRAASRWWKGRELCADLLSNARSLSQEAKLCCSDKAYATEISLLGYAFVRAAEFHVRLEPNERFVEAFENLLRKPILEDLLRAPHRPYFLTQRLTLRLADAYDAGHTKNVRLVVAVQSYINNLSKTMESMEMLRSTPEPWGYQKHNALLMQLWLAILPMALTPTLLWASPVLGAAIGYSVYKLEDVAVEVCNPFGMDNSDISLCIINDRFQQELLAALQTWLQHRSCDAVIPQLSEPFSSGGLRD</sequence>
<evidence type="ECO:0000256" key="4">
    <source>
        <dbReference type="ARBA" id="ARBA00022692"/>
    </source>
</evidence>
<evidence type="ECO:0000313" key="8">
    <source>
        <dbReference type="EMBL" id="CAE7747305.1"/>
    </source>
</evidence>
<accession>A0A812XUX3</accession>
<reference evidence="8" key="1">
    <citation type="submission" date="2021-02" db="EMBL/GenBank/DDBJ databases">
        <authorList>
            <person name="Dougan E. K."/>
            <person name="Rhodes N."/>
            <person name="Thang M."/>
            <person name="Chan C."/>
        </authorList>
    </citation>
    <scope>NUCLEOTIDE SEQUENCE</scope>
</reference>
<dbReference type="PANTHER" id="PTHR33281">
    <property type="entry name" value="UPF0187 PROTEIN YNEE"/>
    <property type="match status" value="1"/>
</dbReference>
<organism evidence="8 9">
    <name type="scientific">Symbiodinium pilosum</name>
    <name type="common">Dinoflagellate</name>
    <dbReference type="NCBI Taxonomy" id="2952"/>
    <lineage>
        <taxon>Eukaryota</taxon>
        <taxon>Sar</taxon>
        <taxon>Alveolata</taxon>
        <taxon>Dinophyceae</taxon>
        <taxon>Suessiales</taxon>
        <taxon>Symbiodiniaceae</taxon>
        <taxon>Symbiodinium</taxon>
    </lineage>
</organism>
<name>A0A812XUX3_SYMPI</name>
<comment type="subcellular location">
    <subcellularLocation>
        <location evidence="1">Cell membrane</location>
        <topology evidence="1">Multi-pass membrane protein</topology>
    </subcellularLocation>
</comment>
<evidence type="ECO:0000256" key="5">
    <source>
        <dbReference type="ARBA" id="ARBA00022989"/>
    </source>
</evidence>
<comment type="caution">
    <text evidence="8">The sequence shown here is derived from an EMBL/GenBank/DDBJ whole genome shotgun (WGS) entry which is preliminary data.</text>
</comment>
<keyword evidence="2" id="KW-0813">Transport</keyword>
<dbReference type="InterPro" id="IPR044669">
    <property type="entry name" value="YneE/VCCN1/2-like"/>
</dbReference>
<evidence type="ECO:0000256" key="6">
    <source>
        <dbReference type="ARBA" id="ARBA00023065"/>
    </source>
</evidence>